<proteinExistence type="predicted"/>
<evidence type="ECO:0000313" key="4">
    <source>
        <dbReference type="Proteomes" id="UP000813444"/>
    </source>
</evidence>
<feature type="transmembrane region" description="Helical" evidence="2">
    <location>
        <begin position="177"/>
        <end position="199"/>
    </location>
</feature>
<sequence length="636" mass="70612">MNSHAWNEGDLEVTGLFSRDMDHHGDSGGSGFQFQVNTTTTVINQLRLNAAKQERVSIVILASFNVVVAFATVLGILWDSYKRAKRESPGYRFLKSPLRLVRPTETFPLILCIGIVAQGITFAVAQSKGLNALSILGCETISQLMLPATLITPFIQLVLAAEITVRALLRRPLPARPAWLIWVCAAIIGAGLLISYIVARVFRPPNFCFVSLFWLLTRWKLGVFVIFTIVTSILIISCVVIFVRLHQHPEIAFRERLAASRMMYYLTSSLVANLFIIPFFWSLNWSDLQTAGDQPWQLSMAATVVVNVTGMVTGGLYLYLRSDKTSDEFGDKDIEYFDTRAEKRWDGYDDGIYEKSLPQPPRQTLRLQKADSTDALMAQIAQPVSPARPFPPSPINVTPLNQNKVTDELAEMPTVDQYYQAPSGKEYMGLNETNDPRIPAKSRKLSYSIFPTEDPNQNKSMILLPAATYDPGANPQAYLDTLPPPPSLRLPDHHRRKSSVDSTATVQIGLRLSNVNDMPALNPGLNAIDETDINQIHNLGCPKFAAGEIRSKGPGPLALSVLKTRGSEFMDAPIMIADDAPPLPTQTQNTYEDNFGEIRLSPTVYTPDPPKARSKPSTPADESVPKPLFAKKRDWI</sequence>
<keyword evidence="2" id="KW-0472">Membrane</keyword>
<dbReference type="Proteomes" id="UP000813444">
    <property type="component" value="Unassembled WGS sequence"/>
</dbReference>
<organism evidence="3 4">
    <name type="scientific">Stachybotrys elegans</name>
    <dbReference type="NCBI Taxonomy" id="80388"/>
    <lineage>
        <taxon>Eukaryota</taxon>
        <taxon>Fungi</taxon>
        <taxon>Dikarya</taxon>
        <taxon>Ascomycota</taxon>
        <taxon>Pezizomycotina</taxon>
        <taxon>Sordariomycetes</taxon>
        <taxon>Hypocreomycetidae</taxon>
        <taxon>Hypocreales</taxon>
        <taxon>Stachybotryaceae</taxon>
        <taxon>Stachybotrys</taxon>
    </lineage>
</organism>
<feature type="transmembrane region" description="Helical" evidence="2">
    <location>
        <begin position="301"/>
        <end position="320"/>
    </location>
</feature>
<feature type="transmembrane region" description="Helical" evidence="2">
    <location>
        <begin position="56"/>
        <end position="78"/>
    </location>
</feature>
<evidence type="ECO:0000313" key="3">
    <source>
        <dbReference type="EMBL" id="KAH7318638.1"/>
    </source>
</evidence>
<comment type="caution">
    <text evidence="3">The sequence shown here is derived from an EMBL/GenBank/DDBJ whole genome shotgun (WGS) entry which is preliminary data.</text>
</comment>
<keyword evidence="2" id="KW-0812">Transmembrane</keyword>
<dbReference type="EMBL" id="JAGPNK010000007">
    <property type="protein sequence ID" value="KAH7318638.1"/>
    <property type="molecule type" value="Genomic_DNA"/>
</dbReference>
<feature type="transmembrane region" description="Helical" evidence="2">
    <location>
        <begin position="145"/>
        <end position="165"/>
    </location>
</feature>
<feature type="transmembrane region" description="Helical" evidence="2">
    <location>
        <begin position="219"/>
        <end position="243"/>
    </location>
</feature>
<accession>A0A8K0WQR9</accession>
<dbReference type="OrthoDB" id="5368516at2759"/>
<feature type="transmembrane region" description="Helical" evidence="2">
    <location>
        <begin position="106"/>
        <end position="125"/>
    </location>
</feature>
<name>A0A8K0WQR9_9HYPO</name>
<dbReference type="AlphaFoldDB" id="A0A8K0WQR9"/>
<evidence type="ECO:0000256" key="1">
    <source>
        <dbReference type="SAM" id="MobiDB-lite"/>
    </source>
</evidence>
<keyword evidence="2" id="KW-1133">Transmembrane helix</keyword>
<protein>
    <submittedName>
        <fullName evidence="3">Uncharacterized protein</fullName>
    </submittedName>
</protein>
<keyword evidence="4" id="KW-1185">Reference proteome</keyword>
<feature type="transmembrane region" description="Helical" evidence="2">
    <location>
        <begin position="263"/>
        <end position="281"/>
    </location>
</feature>
<evidence type="ECO:0000256" key="2">
    <source>
        <dbReference type="SAM" id="Phobius"/>
    </source>
</evidence>
<gene>
    <name evidence="3" type="ORF">B0I35DRAFT_479123</name>
</gene>
<reference evidence="3" key="1">
    <citation type="journal article" date="2021" name="Nat. Commun.">
        <title>Genetic determinants of endophytism in the Arabidopsis root mycobiome.</title>
        <authorList>
            <person name="Mesny F."/>
            <person name="Miyauchi S."/>
            <person name="Thiergart T."/>
            <person name="Pickel B."/>
            <person name="Atanasova L."/>
            <person name="Karlsson M."/>
            <person name="Huettel B."/>
            <person name="Barry K.W."/>
            <person name="Haridas S."/>
            <person name="Chen C."/>
            <person name="Bauer D."/>
            <person name="Andreopoulos W."/>
            <person name="Pangilinan J."/>
            <person name="LaButti K."/>
            <person name="Riley R."/>
            <person name="Lipzen A."/>
            <person name="Clum A."/>
            <person name="Drula E."/>
            <person name="Henrissat B."/>
            <person name="Kohler A."/>
            <person name="Grigoriev I.V."/>
            <person name="Martin F.M."/>
            <person name="Hacquard S."/>
        </authorList>
    </citation>
    <scope>NUCLEOTIDE SEQUENCE</scope>
    <source>
        <strain evidence="3">MPI-CAGE-CH-0235</strain>
    </source>
</reference>
<feature type="region of interest" description="Disordered" evidence="1">
    <location>
        <begin position="578"/>
        <end position="636"/>
    </location>
</feature>